<dbReference type="EMBL" id="CP019948">
    <property type="protein sequence ID" value="ARN83070.1"/>
    <property type="molecule type" value="Genomic_DNA"/>
</dbReference>
<dbReference type="RefSeq" id="WP_085773218.1">
    <property type="nucleotide sequence ID" value="NZ_AP027149.1"/>
</dbReference>
<feature type="transmembrane region" description="Helical" evidence="1">
    <location>
        <begin position="123"/>
        <end position="142"/>
    </location>
</feature>
<sequence>MTSNHVQYLPVNPILFTILLSVAAALFLLVQFGILNYAYRRLGLSPNSAFMLLLASLVGSYVNIPLAQLPSEHLEAQHAVDLFGMRYSLPIEVDWPGTVVAVNVGGAVVPLFLSLYLLVHNRIWIKGLIGAAIVTAAVHAMARPVSGVGVTVPMFVPPIVTAIVAVVLSRDHAAPVAYVSGSLGTLIGADIMNLGAINGLGAPIASIGGAGTFDGVFVVGVVAVLLAGLRRSRPRTTASSPWT</sequence>
<feature type="transmembrane region" description="Helical" evidence="1">
    <location>
        <begin position="176"/>
        <end position="197"/>
    </location>
</feature>
<dbReference type="InterPro" id="IPR011672">
    <property type="entry name" value="DUF1614"/>
</dbReference>
<dbReference type="KEGG" id="mbry:B1812_20505"/>
<feature type="transmembrane region" description="Helical" evidence="1">
    <location>
        <begin position="95"/>
        <end position="116"/>
    </location>
</feature>
<reference evidence="2 3" key="1">
    <citation type="submission" date="2017-02" db="EMBL/GenBank/DDBJ databases">
        <authorList>
            <person name="Peterson S.W."/>
        </authorList>
    </citation>
    <scope>NUCLEOTIDE SEQUENCE [LARGE SCALE GENOMIC DNA]</scope>
    <source>
        <strain evidence="2 3">S285</strain>
    </source>
</reference>
<keyword evidence="1" id="KW-0812">Transmembrane</keyword>
<gene>
    <name evidence="2" type="ORF">B1812_20505</name>
</gene>
<evidence type="ECO:0000313" key="2">
    <source>
        <dbReference type="EMBL" id="ARN83070.1"/>
    </source>
</evidence>
<dbReference type="Pfam" id="PF07758">
    <property type="entry name" value="DUF1614"/>
    <property type="match status" value="1"/>
</dbReference>
<organism evidence="2 3">
    <name type="scientific">Methylocystis bryophila</name>
    <dbReference type="NCBI Taxonomy" id="655015"/>
    <lineage>
        <taxon>Bacteria</taxon>
        <taxon>Pseudomonadati</taxon>
        <taxon>Pseudomonadota</taxon>
        <taxon>Alphaproteobacteria</taxon>
        <taxon>Hyphomicrobiales</taxon>
        <taxon>Methylocystaceae</taxon>
        <taxon>Methylocystis</taxon>
    </lineage>
</organism>
<protein>
    <recommendedName>
        <fullName evidence="4">DUF1614 domain-containing protein</fullName>
    </recommendedName>
</protein>
<proteinExistence type="predicted"/>
<accession>A0A1W6MZR2</accession>
<evidence type="ECO:0000256" key="1">
    <source>
        <dbReference type="SAM" id="Phobius"/>
    </source>
</evidence>
<feature type="transmembrane region" description="Helical" evidence="1">
    <location>
        <begin position="14"/>
        <end position="37"/>
    </location>
</feature>
<dbReference type="Proteomes" id="UP000193978">
    <property type="component" value="Chromosome"/>
</dbReference>
<keyword evidence="1" id="KW-1133">Transmembrane helix</keyword>
<keyword evidence="1" id="KW-0472">Membrane</keyword>
<evidence type="ECO:0000313" key="3">
    <source>
        <dbReference type="Proteomes" id="UP000193978"/>
    </source>
</evidence>
<name>A0A1W6MZR2_9HYPH</name>
<dbReference type="OrthoDB" id="9782559at2"/>
<dbReference type="AlphaFoldDB" id="A0A1W6MZR2"/>
<feature type="transmembrane region" description="Helical" evidence="1">
    <location>
        <begin position="148"/>
        <end position="169"/>
    </location>
</feature>
<keyword evidence="3" id="KW-1185">Reference proteome</keyword>
<feature type="transmembrane region" description="Helical" evidence="1">
    <location>
        <begin position="203"/>
        <end position="229"/>
    </location>
</feature>
<evidence type="ECO:0008006" key="4">
    <source>
        <dbReference type="Google" id="ProtNLM"/>
    </source>
</evidence>
<feature type="transmembrane region" description="Helical" evidence="1">
    <location>
        <begin position="49"/>
        <end position="67"/>
    </location>
</feature>